<dbReference type="InterPro" id="IPR023210">
    <property type="entry name" value="NADP_OxRdtase_dom"/>
</dbReference>
<dbReference type="GO" id="GO:0005829">
    <property type="term" value="C:cytosol"/>
    <property type="evidence" value="ECO:0007669"/>
    <property type="project" value="TreeGrafter"/>
</dbReference>
<dbReference type="Pfam" id="PF00248">
    <property type="entry name" value="Aldo_ket_red"/>
    <property type="match status" value="1"/>
</dbReference>
<name>A0A158GIN6_9BURK</name>
<dbReference type="RefSeq" id="WP_062085282.1">
    <property type="nucleotide sequence ID" value="NZ_FCOK02000014.1"/>
</dbReference>
<proteinExistence type="predicted"/>
<evidence type="ECO:0000313" key="3">
    <source>
        <dbReference type="Proteomes" id="UP000054683"/>
    </source>
</evidence>
<accession>A0A158GIN6</accession>
<feature type="domain" description="NADP-dependent oxidoreductase" evidence="1">
    <location>
        <begin position="25"/>
        <end position="340"/>
    </location>
</feature>
<sequence length="366" mass="39838">MNPITGNPVVKKRKVGKTSLEVTALSLGTAPLGGLYHDLSEADAQATVDAAWQSGIRFFDTAPHYGHTKAEHRLGDALRRYPREDYVLSTKVGRHFVPRTTPYDGSEGWSDPLPFQAIFDYTYDGILRSFEDSQQRMGIVNIDIVLIHDIGRATHGDNNARYWRQLTDEGGFRALDELRTSRGVKAVGLGVNEGAAILDVMAEFNIDCALLAGRYTLLEQAVLDDLLPECEKRGVSLILGGAFNSGILARGLTSDTAPKADNRKFNYVDAPPLIIERVDSLERICHAHGVALSSAALQFPYAHKVVATVLMGARNPEEVRLNAASFADPLPDALWDELRAAGLLHRAAPVPHLDQAGSDHADAGKP</sequence>
<dbReference type="OrthoDB" id="9768851at2"/>
<dbReference type="Proteomes" id="UP000054683">
    <property type="component" value="Unassembled WGS sequence"/>
</dbReference>
<dbReference type="AlphaFoldDB" id="A0A158GIN6"/>
<dbReference type="SUPFAM" id="SSF51430">
    <property type="entry name" value="NAD(P)-linked oxidoreductase"/>
    <property type="match status" value="1"/>
</dbReference>
<protein>
    <submittedName>
        <fullName evidence="2">Aldo/keto reductase</fullName>
    </submittedName>
</protein>
<dbReference type="PANTHER" id="PTHR42686">
    <property type="entry name" value="GH17980P-RELATED"/>
    <property type="match status" value="1"/>
</dbReference>
<reference evidence="2 3" key="1">
    <citation type="submission" date="2016-01" db="EMBL/GenBank/DDBJ databases">
        <authorList>
            <person name="Oliw E.H."/>
        </authorList>
    </citation>
    <scope>NUCLEOTIDE SEQUENCE [LARGE SCALE GENOMIC DNA]</scope>
    <source>
        <strain evidence="2">LMG 27134</strain>
    </source>
</reference>
<dbReference type="InterPro" id="IPR036812">
    <property type="entry name" value="NAD(P)_OxRdtase_dom_sf"/>
</dbReference>
<dbReference type="PANTHER" id="PTHR42686:SF1">
    <property type="entry name" value="GH17980P-RELATED"/>
    <property type="match status" value="1"/>
</dbReference>
<evidence type="ECO:0000259" key="1">
    <source>
        <dbReference type="Pfam" id="PF00248"/>
    </source>
</evidence>
<dbReference type="InterPro" id="IPR020471">
    <property type="entry name" value="AKR"/>
</dbReference>
<organism evidence="2 3">
    <name type="scientific">Caballeronia udeis</name>
    <dbReference type="NCBI Taxonomy" id="1232866"/>
    <lineage>
        <taxon>Bacteria</taxon>
        <taxon>Pseudomonadati</taxon>
        <taxon>Pseudomonadota</taxon>
        <taxon>Betaproteobacteria</taxon>
        <taxon>Burkholderiales</taxon>
        <taxon>Burkholderiaceae</taxon>
        <taxon>Caballeronia</taxon>
    </lineage>
</organism>
<dbReference type="Gene3D" id="3.20.20.100">
    <property type="entry name" value="NADP-dependent oxidoreductase domain"/>
    <property type="match status" value="1"/>
</dbReference>
<evidence type="ECO:0000313" key="2">
    <source>
        <dbReference type="EMBL" id="SAL31280.1"/>
    </source>
</evidence>
<gene>
    <name evidence="2" type="ORF">AWB69_02629</name>
</gene>
<dbReference type="GO" id="GO:0016491">
    <property type="term" value="F:oxidoreductase activity"/>
    <property type="evidence" value="ECO:0007669"/>
    <property type="project" value="InterPro"/>
</dbReference>
<dbReference type="EMBL" id="FCOK02000014">
    <property type="protein sequence ID" value="SAL31280.1"/>
    <property type="molecule type" value="Genomic_DNA"/>
</dbReference>